<feature type="transmembrane region" description="Helical" evidence="8">
    <location>
        <begin position="245"/>
        <end position="266"/>
    </location>
</feature>
<dbReference type="Pfam" id="PF01544">
    <property type="entry name" value="CorA"/>
    <property type="match status" value="1"/>
</dbReference>
<evidence type="ECO:0000313" key="9">
    <source>
        <dbReference type="EMBL" id="OGZ12671.1"/>
    </source>
</evidence>
<dbReference type="GO" id="GO:0015087">
    <property type="term" value="F:cobalt ion transmembrane transporter activity"/>
    <property type="evidence" value="ECO:0007669"/>
    <property type="project" value="TreeGrafter"/>
</dbReference>
<dbReference type="GO" id="GO:0015095">
    <property type="term" value="F:magnesium ion transmembrane transporter activity"/>
    <property type="evidence" value="ECO:0007669"/>
    <property type="project" value="TreeGrafter"/>
</dbReference>
<dbReference type="GO" id="GO:0000287">
    <property type="term" value="F:magnesium ion binding"/>
    <property type="evidence" value="ECO:0007669"/>
    <property type="project" value="TreeGrafter"/>
</dbReference>
<dbReference type="Gene3D" id="3.30.460.20">
    <property type="entry name" value="CorA soluble domain-like"/>
    <property type="match status" value="1"/>
</dbReference>
<dbReference type="SUPFAM" id="SSF144083">
    <property type="entry name" value="Magnesium transport protein CorA, transmembrane region"/>
    <property type="match status" value="1"/>
</dbReference>
<comment type="subcellular location">
    <subcellularLocation>
        <location evidence="1">Cell membrane</location>
        <topology evidence="1">Multi-pass membrane protein</topology>
    </subcellularLocation>
</comment>
<evidence type="ECO:0000256" key="8">
    <source>
        <dbReference type="SAM" id="Phobius"/>
    </source>
</evidence>
<dbReference type="Proteomes" id="UP000178636">
    <property type="component" value="Unassembled WGS sequence"/>
</dbReference>
<evidence type="ECO:0000256" key="1">
    <source>
        <dbReference type="ARBA" id="ARBA00004651"/>
    </source>
</evidence>
<dbReference type="InterPro" id="IPR045863">
    <property type="entry name" value="CorA_TM1_TM2"/>
</dbReference>
<evidence type="ECO:0000256" key="4">
    <source>
        <dbReference type="ARBA" id="ARBA00022475"/>
    </source>
</evidence>
<evidence type="ECO:0000256" key="5">
    <source>
        <dbReference type="ARBA" id="ARBA00022692"/>
    </source>
</evidence>
<proteinExistence type="inferred from homology"/>
<keyword evidence="6 8" id="KW-1133">Transmembrane helix</keyword>
<keyword evidence="5 8" id="KW-0812">Transmembrane</keyword>
<keyword evidence="3" id="KW-0813">Transport</keyword>
<evidence type="ECO:0000313" key="10">
    <source>
        <dbReference type="Proteomes" id="UP000178636"/>
    </source>
</evidence>
<sequence>MISRYKYRELTWVDVESPTSEEVRGLMEEFDIHPIVADELLGPSLRPKVDSYENFIYLILHFPAVHHSHRRKEQEVDFIIGKKFLITVRYELLDPLHKFSKVFEVNSILDKSDIGEHAGFLFFYMIRKIYSSLGHELSVIGEMLRDIEEKIFLGEEREMVEELSVIHRDVLEFHRALRMHRSVLQSLSLTCDTFFGSGFRHYTENIIGEYLKVEELLQDQKEMVGELRSTNDSLLSTKTNEIMKVLTVTAFTILPATLIGQIFGMSTDHLPLMSDPRGFWIVLGIMGVVALLTFLYFKSKKWL</sequence>
<evidence type="ECO:0000256" key="7">
    <source>
        <dbReference type="ARBA" id="ARBA00023136"/>
    </source>
</evidence>
<dbReference type="STRING" id="1798664.A3C93_06205"/>
<dbReference type="PANTHER" id="PTHR46494:SF1">
    <property type="entry name" value="CORA FAMILY METAL ION TRANSPORTER (EUROFUNG)"/>
    <property type="match status" value="1"/>
</dbReference>
<dbReference type="SUPFAM" id="SSF143865">
    <property type="entry name" value="CorA soluble domain-like"/>
    <property type="match status" value="1"/>
</dbReference>
<evidence type="ECO:0008006" key="11">
    <source>
        <dbReference type="Google" id="ProtNLM"/>
    </source>
</evidence>
<keyword evidence="4" id="KW-1003">Cell membrane</keyword>
<accession>A0A1G2DI81</accession>
<dbReference type="CDD" id="cd12822">
    <property type="entry name" value="TmCorA-like"/>
    <property type="match status" value="1"/>
</dbReference>
<reference evidence="9 10" key="1">
    <citation type="journal article" date="2016" name="Nat. Commun.">
        <title>Thousands of microbial genomes shed light on interconnected biogeochemical processes in an aquifer system.</title>
        <authorList>
            <person name="Anantharaman K."/>
            <person name="Brown C.T."/>
            <person name="Hug L.A."/>
            <person name="Sharon I."/>
            <person name="Castelle C.J."/>
            <person name="Probst A.J."/>
            <person name="Thomas B.C."/>
            <person name="Singh A."/>
            <person name="Wilkins M.J."/>
            <person name="Karaoz U."/>
            <person name="Brodie E.L."/>
            <person name="Williams K.H."/>
            <person name="Hubbard S.S."/>
            <person name="Banfield J.F."/>
        </authorList>
    </citation>
    <scope>NUCLEOTIDE SEQUENCE [LARGE SCALE GENOMIC DNA]</scope>
</reference>
<evidence type="ECO:0000256" key="3">
    <source>
        <dbReference type="ARBA" id="ARBA00022448"/>
    </source>
</evidence>
<comment type="caution">
    <text evidence="9">The sequence shown here is derived from an EMBL/GenBank/DDBJ whole genome shotgun (WGS) entry which is preliminary data.</text>
</comment>
<dbReference type="PANTHER" id="PTHR46494">
    <property type="entry name" value="CORA FAMILY METAL ION TRANSPORTER (EUROFUNG)"/>
    <property type="match status" value="1"/>
</dbReference>
<dbReference type="GO" id="GO:0050897">
    <property type="term" value="F:cobalt ion binding"/>
    <property type="evidence" value="ECO:0007669"/>
    <property type="project" value="TreeGrafter"/>
</dbReference>
<dbReference type="AlphaFoldDB" id="A0A1G2DI81"/>
<gene>
    <name evidence="9" type="ORF">A3C93_06205</name>
</gene>
<keyword evidence="7 8" id="KW-0472">Membrane</keyword>
<dbReference type="GO" id="GO:0005886">
    <property type="term" value="C:plasma membrane"/>
    <property type="evidence" value="ECO:0007669"/>
    <property type="project" value="UniProtKB-SubCell"/>
</dbReference>
<feature type="transmembrane region" description="Helical" evidence="8">
    <location>
        <begin position="278"/>
        <end position="297"/>
    </location>
</feature>
<dbReference type="InterPro" id="IPR045861">
    <property type="entry name" value="CorA_cytoplasmic_dom"/>
</dbReference>
<dbReference type="EMBL" id="MHLO01000016">
    <property type="protein sequence ID" value="OGZ12671.1"/>
    <property type="molecule type" value="Genomic_DNA"/>
</dbReference>
<dbReference type="InterPro" id="IPR002523">
    <property type="entry name" value="MgTranspt_CorA/ZnTranspt_ZntB"/>
</dbReference>
<dbReference type="Gene3D" id="1.20.58.340">
    <property type="entry name" value="Magnesium transport protein CorA, transmembrane region"/>
    <property type="match status" value="2"/>
</dbReference>
<organism evidence="9 10">
    <name type="scientific">Candidatus Lloydbacteria bacterium RIFCSPHIGHO2_02_FULL_54_17</name>
    <dbReference type="NCBI Taxonomy" id="1798664"/>
    <lineage>
        <taxon>Bacteria</taxon>
        <taxon>Candidatus Lloydiibacteriota</taxon>
    </lineage>
</organism>
<evidence type="ECO:0000256" key="2">
    <source>
        <dbReference type="ARBA" id="ARBA00009765"/>
    </source>
</evidence>
<name>A0A1G2DI81_9BACT</name>
<evidence type="ECO:0000256" key="6">
    <source>
        <dbReference type="ARBA" id="ARBA00022989"/>
    </source>
</evidence>
<comment type="similarity">
    <text evidence="2">Belongs to the CorA metal ion transporter (MIT) (TC 1.A.35) family.</text>
</comment>
<protein>
    <recommendedName>
        <fullName evidence="11">Magnesium transporter</fullName>
    </recommendedName>
</protein>